<dbReference type="AlphaFoldDB" id="A0A9Q0EVW0"/>
<feature type="compositionally biased region" description="Basic and acidic residues" evidence="1">
    <location>
        <begin position="49"/>
        <end position="67"/>
    </location>
</feature>
<protein>
    <submittedName>
        <fullName evidence="2">Uncharacterized protein</fullName>
    </submittedName>
</protein>
<sequence>MSMAGLPIPEHGNVLSSGVCYILKSGGCGEGSGKQKQGNKNRGHFLGEAPDHSQCRSRETAKLERPSQDGGSIPEWRVQPHSGAHSHWFDASTRVIVH</sequence>
<evidence type="ECO:0000313" key="3">
    <source>
        <dbReference type="Proteomes" id="UP001148018"/>
    </source>
</evidence>
<name>A0A9Q0EVW0_9TELE</name>
<feature type="region of interest" description="Disordered" evidence="1">
    <location>
        <begin position="30"/>
        <end position="89"/>
    </location>
</feature>
<proteinExistence type="predicted"/>
<accession>A0A9Q0EVW0</accession>
<dbReference type="EMBL" id="JANIIK010000034">
    <property type="protein sequence ID" value="KAJ3614399.1"/>
    <property type="molecule type" value="Genomic_DNA"/>
</dbReference>
<evidence type="ECO:0000256" key="1">
    <source>
        <dbReference type="SAM" id="MobiDB-lite"/>
    </source>
</evidence>
<keyword evidence="3" id="KW-1185">Reference proteome</keyword>
<comment type="caution">
    <text evidence="2">The sequence shown here is derived from an EMBL/GenBank/DDBJ whole genome shotgun (WGS) entry which is preliminary data.</text>
</comment>
<evidence type="ECO:0000313" key="2">
    <source>
        <dbReference type="EMBL" id="KAJ3614399.1"/>
    </source>
</evidence>
<reference evidence="2" key="1">
    <citation type="submission" date="2022-07" db="EMBL/GenBank/DDBJ databases">
        <title>Chromosome-level genome of Muraenolepis orangiensis.</title>
        <authorList>
            <person name="Kim J."/>
        </authorList>
    </citation>
    <scope>NUCLEOTIDE SEQUENCE</scope>
    <source>
        <strain evidence="2">KU_S4_2022</strain>
        <tissue evidence="2">Muscle</tissue>
    </source>
</reference>
<dbReference type="Proteomes" id="UP001148018">
    <property type="component" value="Unassembled WGS sequence"/>
</dbReference>
<organism evidence="2 3">
    <name type="scientific">Muraenolepis orangiensis</name>
    <name type="common">Patagonian moray cod</name>
    <dbReference type="NCBI Taxonomy" id="630683"/>
    <lineage>
        <taxon>Eukaryota</taxon>
        <taxon>Metazoa</taxon>
        <taxon>Chordata</taxon>
        <taxon>Craniata</taxon>
        <taxon>Vertebrata</taxon>
        <taxon>Euteleostomi</taxon>
        <taxon>Actinopterygii</taxon>
        <taxon>Neopterygii</taxon>
        <taxon>Teleostei</taxon>
        <taxon>Neoteleostei</taxon>
        <taxon>Acanthomorphata</taxon>
        <taxon>Zeiogadaria</taxon>
        <taxon>Gadariae</taxon>
        <taxon>Gadiformes</taxon>
        <taxon>Muraenolepidoidei</taxon>
        <taxon>Muraenolepididae</taxon>
        <taxon>Muraenolepis</taxon>
    </lineage>
</organism>
<gene>
    <name evidence="2" type="ORF">NHX12_017973</name>
</gene>